<accession>A0AA88Y9S5</accession>
<evidence type="ECO:0000313" key="2">
    <source>
        <dbReference type="Proteomes" id="UP001186944"/>
    </source>
</evidence>
<comment type="caution">
    <text evidence="1">The sequence shown here is derived from an EMBL/GenBank/DDBJ whole genome shotgun (WGS) entry which is preliminary data.</text>
</comment>
<dbReference type="Proteomes" id="UP001186944">
    <property type="component" value="Unassembled WGS sequence"/>
</dbReference>
<dbReference type="EMBL" id="VSWD01000006">
    <property type="protein sequence ID" value="KAK3100532.1"/>
    <property type="molecule type" value="Genomic_DNA"/>
</dbReference>
<gene>
    <name evidence="1" type="ORF">FSP39_021436</name>
</gene>
<protein>
    <recommendedName>
        <fullName evidence="3">DZIP3-like HEPN domain-containing protein</fullName>
    </recommendedName>
</protein>
<sequence>MSVDDEVRYGRTCSLVLNKSVNVLRRVVEHSYTTQGAPSFEVFLNNNRHALFHLLFKHCCCGNNSTVTPLSRYQWQLLYIRTSTRNPHGRRGECSCQYAAISGVTPDVMDVSLCCLVLHNICSGVSLSDVDTIRDVRNQLIHASNASLDATLYLATWSKVEAAMLILAQGVSTSFRSDIISAVQTLKNRLIDTSELSALKDLVMDEKRISEIEKVHLFKPLPIQKMC</sequence>
<name>A0AA88Y9S5_PINIB</name>
<organism evidence="1 2">
    <name type="scientific">Pinctada imbricata</name>
    <name type="common">Atlantic pearl-oyster</name>
    <name type="synonym">Pinctada martensii</name>
    <dbReference type="NCBI Taxonomy" id="66713"/>
    <lineage>
        <taxon>Eukaryota</taxon>
        <taxon>Metazoa</taxon>
        <taxon>Spiralia</taxon>
        <taxon>Lophotrochozoa</taxon>
        <taxon>Mollusca</taxon>
        <taxon>Bivalvia</taxon>
        <taxon>Autobranchia</taxon>
        <taxon>Pteriomorphia</taxon>
        <taxon>Pterioida</taxon>
        <taxon>Pterioidea</taxon>
        <taxon>Pteriidae</taxon>
        <taxon>Pinctada</taxon>
    </lineage>
</organism>
<dbReference type="AlphaFoldDB" id="A0AA88Y9S5"/>
<evidence type="ECO:0000313" key="1">
    <source>
        <dbReference type="EMBL" id="KAK3100532.1"/>
    </source>
</evidence>
<keyword evidence="2" id="KW-1185">Reference proteome</keyword>
<evidence type="ECO:0008006" key="3">
    <source>
        <dbReference type="Google" id="ProtNLM"/>
    </source>
</evidence>
<reference evidence="1" key="1">
    <citation type="submission" date="2019-08" db="EMBL/GenBank/DDBJ databases">
        <title>The improved chromosome-level genome for the pearl oyster Pinctada fucata martensii using PacBio sequencing and Hi-C.</title>
        <authorList>
            <person name="Zheng Z."/>
        </authorList>
    </citation>
    <scope>NUCLEOTIDE SEQUENCE</scope>
    <source>
        <strain evidence="1">ZZ-2019</strain>
        <tissue evidence="1">Adductor muscle</tissue>
    </source>
</reference>
<proteinExistence type="predicted"/>